<proteinExistence type="predicted"/>
<protein>
    <recommendedName>
        <fullName evidence="4">Transmembrane 9 superfamily member</fullName>
    </recommendedName>
</protein>
<evidence type="ECO:0008006" key="4">
    <source>
        <dbReference type="Google" id="ProtNLM"/>
    </source>
</evidence>
<evidence type="ECO:0000313" key="3">
    <source>
        <dbReference type="Proteomes" id="UP000734854"/>
    </source>
</evidence>
<keyword evidence="3" id="KW-1185">Reference proteome</keyword>
<comment type="caution">
    <text evidence="2">The sequence shown here is derived from an EMBL/GenBank/DDBJ whole genome shotgun (WGS) entry which is preliminary data.</text>
</comment>
<evidence type="ECO:0000256" key="1">
    <source>
        <dbReference type="SAM" id="Phobius"/>
    </source>
</evidence>
<feature type="transmembrane region" description="Helical" evidence="1">
    <location>
        <begin position="69"/>
        <end position="92"/>
    </location>
</feature>
<dbReference type="Proteomes" id="UP000734854">
    <property type="component" value="Unassembled WGS sequence"/>
</dbReference>
<reference evidence="2 3" key="1">
    <citation type="submission" date="2020-08" db="EMBL/GenBank/DDBJ databases">
        <title>Plant Genome Project.</title>
        <authorList>
            <person name="Zhang R.-G."/>
        </authorList>
    </citation>
    <scope>NUCLEOTIDE SEQUENCE [LARGE SCALE GENOMIC DNA]</scope>
    <source>
        <tissue evidence="2">Rhizome</tissue>
    </source>
</reference>
<sequence length="204" mass="23244">MRSGTLYTRNLARLIPFPCRNARSGRSTSVLTNHVTHDKFTISFFSDLREKQSGDGFCFRQQYHIFLRICFPGSLFSAVWSFFDLAMGFIYLEATLTSIQLERSCRLPVKVNSLTSIETELPFSYYNLPFCRPQDGIKDNTKNLGELLMRDGSKKGWTDNPVLDPSLVLCVVDIPHDPYLSENISSWDVEVVLLQKSKAIISSK</sequence>
<dbReference type="EMBL" id="JACMSC010000004">
    <property type="protein sequence ID" value="KAG6523369.1"/>
    <property type="molecule type" value="Genomic_DNA"/>
</dbReference>
<keyword evidence="1" id="KW-0812">Transmembrane</keyword>
<dbReference type="AlphaFoldDB" id="A0A8J5HRE3"/>
<gene>
    <name evidence="2" type="ORF">ZIOFF_013225</name>
</gene>
<name>A0A8J5HRE3_ZINOF</name>
<organism evidence="2 3">
    <name type="scientific">Zingiber officinale</name>
    <name type="common">Ginger</name>
    <name type="synonym">Amomum zingiber</name>
    <dbReference type="NCBI Taxonomy" id="94328"/>
    <lineage>
        <taxon>Eukaryota</taxon>
        <taxon>Viridiplantae</taxon>
        <taxon>Streptophyta</taxon>
        <taxon>Embryophyta</taxon>
        <taxon>Tracheophyta</taxon>
        <taxon>Spermatophyta</taxon>
        <taxon>Magnoliopsida</taxon>
        <taxon>Liliopsida</taxon>
        <taxon>Zingiberales</taxon>
        <taxon>Zingiberaceae</taxon>
        <taxon>Zingiber</taxon>
    </lineage>
</organism>
<keyword evidence="1" id="KW-1133">Transmembrane helix</keyword>
<accession>A0A8J5HRE3</accession>
<keyword evidence="1" id="KW-0472">Membrane</keyword>
<evidence type="ECO:0000313" key="2">
    <source>
        <dbReference type="EMBL" id="KAG6523369.1"/>
    </source>
</evidence>